<keyword evidence="1" id="KW-0805">Transcription regulation</keyword>
<evidence type="ECO:0000256" key="1">
    <source>
        <dbReference type="ARBA" id="ARBA00023015"/>
    </source>
</evidence>
<organism evidence="5 6">
    <name type="scientific">Spirosoma foliorum</name>
    <dbReference type="NCBI Taxonomy" id="2710596"/>
    <lineage>
        <taxon>Bacteria</taxon>
        <taxon>Pseudomonadati</taxon>
        <taxon>Bacteroidota</taxon>
        <taxon>Cytophagia</taxon>
        <taxon>Cytophagales</taxon>
        <taxon>Cytophagaceae</taxon>
        <taxon>Spirosoma</taxon>
    </lineage>
</organism>
<evidence type="ECO:0000256" key="3">
    <source>
        <dbReference type="ARBA" id="ARBA00023163"/>
    </source>
</evidence>
<dbReference type="Proteomes" id="UP000515369">
    <property type="component" value="Chromosome"/>
</dbReference>
<evidence type="ECO:0000313" key="5">
    <source>
        <dbReference type="EMBL" id="QMW07175.1"/>
    </source>
</evidence>
<sequence>MLMYCLHEGINRPSDMQRVLPGISRRVINIQLNQLIQHQLIMKVDYEQKPPKVEYFLTDLGKSLLPLITDLGAWGETNKNLLQTAIEDTISYVAL</sequence>
<dbReference type="SUPFAM" id="SSF46785">
    <property type="entry name" value="Winged helix' DNA-binding domain"/>
    <property type="match status" value="1"/>
</dbReference>
<dbReference type="PANTHER" id="PTHR33204:SF29">
    <property type="entry name" value="TRANSCRIPTIONAL REGULATOR"/>
    <property type="match status" value="1"/>
</dbReference>
<gene>
    <name evidence="5" type="ORF">H3H32_33740</name>
</gene>
<dbReference type="PROSITE" id="PS51118">
    <property type="entry name" value="HTH_HXLR"/>
    <property type="match status" value="1"/>
</dbReference>
<evidence type="ECO:0000256" key="2">
    <source>
        <dbReference type="ARBA" id="ARBA00023125"/>
    </source>
</evidence>
<dbReference type="AlphaFoldDB" id="A0A7G5H7T3"/>
<keyword evidence="2" id="KW-0238">DNA-binding</keyword>
<keyword evidence="3" id="KW-0804">Transcription</keyword>
<dbReference type="Pfam" id="PF01638">
    <property type="entry name" value="HxlR"/>
    <property type="match status" value="1"/>
</dbReference>
<feature type="domain" description="HTH hxlR-type" evidence="4">
    <location>
        <begin position="1"/>
        <end position="83"/>
    </location>
</feature>
<dbReference type="Gene3D" id="1.10.10.10">
    <property type="entry name" value="Winged helix-like DNA-binding domain superfamily/Winged helix DNA-binding domain"/>
    <property type="match status" value="1"/>
</dbReference>
<evidence type="ECO:0000259" key="4">
    <source>
        <dbReference type="PROSITE" id="PS51118"/>
    </source>
</evidence>
<accession>A0A7G5H7T3</accession>
<dbReference type="PANTHER" id="PTHR33204">
    <property type="entry name" value="TRANSCRIPTIONAL REGULATOR, MARR FAMILY"/>
    <property type="match status" value="1"/>
</dbReference>
<dbReference type="KEGG" id="sfol:H3H32_33740"/>
<keyword evidence="6" id="KW-1185">Reference proteome</keyword>
<reference evidence="5 6" key="1">
    <citation type="submission" date="2020-07" db="EMBL/GenBank/DDBJ databases">
        <title>Spirosoma foliorum sp. nov., isolated from the leaves on the Nejang mountain Korea, Republic of.</title>
        <authorList>
            <person name="Ho H."/>
            <person name="Lee Y.-J."/>
            <person name="Nurcahyanto D.-A."/>
            <person name="Kim S.-G."/>
        </authorList>
    </citation>
    <scope>NUCLEOTIDE SEQUENCE [LARGE SCALE GENOMIC DNA]</scope>
    <source>
        <strain evidence="5 6">PL0136</strain>
    </source>
</reference>
<dbReference type="InterPro" id="IPR036390">
    <property type="entry name" value="WH_DNA-bd_sf"/>
</dbReference>
<evidence type="ECO:0000313" key="6">
    <source>
        <dbReference type="Proteomes" id="UP000515369"/>
    </source>
</evidence>
<name>A0A7G5H7T3_9BACT</name>
<dbReference type="InterPro" id="IPR036388">
    <property type="entry name" value="WH-like_DNA-bd_sf"/>
</dbReference>
<dbReference type="EMBL" id="CP059732">
    <property type="protein sequence ID" value="QMW07175.1"/>
    <property type="molecule type" value="Genomic_DNA"/>
</dbReference>
<dbReference type="GO" id="GO:0003677">
    <property type="term" value="F:DNA binding"/>
    <property type="evidence" value="ECO:0007669"/>
    <property type="project" value="UniProtKB-KW"/>
</dbReference>
<protein>
    <submittedName>
        <fullName evidence="5">Helix-turn-helix transcriptional regulator</fullName>
    </submittedName>
</protein>
<proteinExistence type="predicted"/>
<dbReference type="InterPro" id="IPR002577">
    <property type="entry name" value="HTH_HxlR"/>
</dbReference>